<gene>
    <name evidence="13" type="ORF">PCAL00307_LOCUS18326</name>
    <name evidence="14" type="ORF">PECAL_3P01730</name>
</gene>
<proteinExistence type="predicted"/>
<evidence type="ECO:0000313" key="15">
    <source>
        <dbReference type="Proteomes" id="UP000789595"/>
    </source>
</evidence>
<feature type="signal peptide" evidence="11">
    <location>
        <begin position="1"/>
        <end position="16"/>
    </location>
</feature>
<evidence type="ECO:0000256" key="4">
    <source>
        <dbReference type="ARBA" id="ARBA00022722"/>
    </source>
</evidence>
<evidence type="ECO:0000256" key="9">
    <source>
        <dbReference type="ARBA" id="ARBA00023204"/>
    </source>
</evidence>
<evidence type="ECO:0000256" key="3">
    <source>
        <dbReference type="ARBA" id="ARBA00004322"/>
    </source>
</evidence>
<name>A0A7S4A410_9STRA</name>
<dbReference type="GO" id="GO:0004518">
    <property type="term" value="F:nuclease activity"/>
    <property type="evidence" value="ECO:0007669"/>
    <property type="project" value="UniProtKB-KW"/>
</dbReference>
<reference evidence="14" key="2">
    <citation type="submission" date="2021-11" db="EMBL/GenBank/DDBJ databases">
        <authorList>
            <consortium name="Genoscope - CEA"/>
            <person name="William W."/>
        </authorList>
    </citation>
    <scope>NUCLEOTIDE SEQUENCE</scope>
</reference>
<evidence type="ECO:0000313" key="14">
    <source>
        <dbReference type="EMBL" id="CAH0370296.1"/>
    </source>
</evidence>
<dbReference type="Proteomes" id="UP000789595">
    <property type="component" value="Unassembled WGS sequence"/>
</dbReference>
<dbReference type="SUPFAM" id="SSF56219">
    <property type="entry name" value="DNase I-like"/>
    <property type="match status" value="1"/>
</dbReference>
<keyword evidence="10" id="KW-0539">Nucleus</keyword>
<keyword evidence="8" id="KW-0460">Magnesium</keyword>
<accession>A0A7S4A410</accession>
<reference evidence="13" key="1">
    <citation type="submission" date="2021-01" db="EMBL/GenBank/DDBJ databases">
        <authorList>
            <person name="Corre E."/>
            <person name="Pelletier E."/>
            <person name="Niang G."/>
            <person name="Scheremetjew M."/>
            <person name="Finn R."/>
            <person name="Kale V."/>
            <person name="Holt S."/>
            <person name="Cochrane G."/>
            <person name="Meng A."/>
            <person name="Brown T."/>
            <person name="Cohen L."/>
        </authorList>
    </citation>
    <scope>NUCLEOTIDE SEQUENCE</scope>
    <source>
        <strain evidence="13">CCMP1756</strain>
    </source>
</reference>
<comment type="cofactor">
    <cofactor evidence="2">
        <name>Mg(2+)</name>
        <dbReference type="ChEBI" id="CHEBI:18420"/>
    </cofactor>
</comment>
<feature type="chain" id="PRO_5035593657" description="Endonuclease/exonuclease/phosphatase domain-containing protein" evidence="11">
    <location>
        <begin position="17"/>
        <end position="327"/>
    </location>
</feature>
<evidence type="ECO:0000313" key="13">
    <source>
        <dbReference type="EMBL" id="CAE0702881.1"/>
    </source>
</evidence>
<sequence length="327" mass="35062">MRRRFAHAWLIACASAAKPTTLQIATYNVLNPVHKSVGNNREADDDALWLARGRRQASFVAEALGAADVICFQEWFFEPRWQKLFEEALPAHRLCTARRRGIHPHDGSERRDGLAIFSRLPLVASEAVAAPVFDDGRSGLVATLQRRGDRPVVVATCHLPFADAAARQAQASACAAAAERQARRDDASLTVLCGDFNENAAAPACRGLEARGWTNCAAAAATQALDSGTGGTTFLGTTHRAHTGDALSCDHIFATDRTEGGQRSSGCFDAAGARLVAARRVADAWDPDFVDSDHTPVVAEFSFRETKAAPADATADPFLPPWPDCIA</sequence>
<dbReference type="OrthoDB" id="10253982at2759"/>
<evidence type="ECO:0000256" key="1">
    <source>
        <dbReference type="ARBA" id="ARBA00001936"/>
    </source>
</evidence>
<dbReference type="InterPro" id="IPR036691">
    <property type="entry name" value="Endo/exonu/phosph_ase_sf"/>
</dbReference>
<dbReference type="AlphaFoldDB" id="A0A7S4A410"/>
<dbReference type="Pfam" id="PF03372">
    <property type="entry name" value="Exo_endo_phos"/>
    <property type="match status" value="1"/>
</dbReference>
<protein>
    <recommendedName>
        <fullName evidence="12">Endonuclease/exonuclease/phosphatase domain-containing protein</fullName>
    </recommendedName>
</protein>
<dbReference type="InterPro" id="IPR005135">
    <property type="entry name" value="Endo/exonuclease/phosphatase"/>
</dbReference>
<keyword evidence="4" id="KW-0540">Nuclease</keyword>
<keyword evidence="9" id="KW-0234">DNA repair</keyword>
<dbReference type="PANTHER" id="PTHR15822">
    <property type="entry name" value="TRAF AND TNF RECEPTOR-ASSOCIATED PROTEIN"/>
    <property type="match status" value="1"/>
</dbReference>
<feature type="domain" description="Endonuclease/exonuclease/phosphatase" evidence="12">
    <location>
        <begin position="25"/>
        <end position="257"/>
    </location>
</feature>
<dbReference type="EMBL" id="HBIW01021251">
    <property type="protein sequence ID" value="CAE0702881.1"/>
    <property type="molecule type" value="Transcribed_RNA"/>
</dbReference>
<keyword evidence="15" id="KW-1185">Reference proteome</keyword>
<keyword evidence="6" id="KW-0227">DNA damage</keyword>
<dbReference type="GO" id="GO:0006281">
    <property type="term" value="P:DNA repair"/>
    <property type="evidence" value="ECO:0007669"/>
    <property type="project" value="UniProtKB-KW"/>
</dbReference>
<comment type="cofactor">
    <cofactor evidence="1">
        <name>Mn(2+)</name>
        <dbReference type="ChEBI" id="CHEBI:29035"/>
    </cofactor>
</comment>
<keyword evidence="5" id="KW-0479">Metal-binding</keyword>
<dbReference type="EMBL" id="CAKKNE010000003">
    <property type="protein sequence ID" value="CAH0370296.1"/>
    <property type="molecule type" value="Genomic_DNA"/>
</dbReference>
<dbReference type="PANTHER" id="PTHR15822:SF4">
    <property type="entry name" value="TYROSYL-DNA PHOSPHODIESTERASE 2"/>
    <property type="match status" value="1"/>
</dbReference>
<evidence type="ECO:0000256" key="8">
    <source>
        <dbReference type="ARBA" id="ARBA00022842"/>
    </source>
</evidence>
<organism evidence="13">
    <name type="scientific">Pelagomonas calceolata</name>
    <dbReference type="NCBI Taxonomy" id="35677"/>
    <lineage>
        <taxon>Eukaryota</taxon>
        <taxon>Sar</taxon>
        <taxon>Stramenopiles</taxon>
        <taxon>Ochrophyta</taxon>
        <taxon>Pelagophyceae</taxon>
        <taxon>Pelagomonadales</taxon>
        <taxon>Pelagomonadaceae</taxon>
        <taxon>Pelagomonas</taxon>
    </lineage>
</organism>
<evidence type="ECO:0000256" key="10">
    <source>
        <dbReference type="ARBA" id="ARBA00023242"/>
    </source>
</evidence>
<keyword evidence="7" id="KW-0378">Hydrolase</keyword>
<comment type="subcellular location">
    <subcellularLocation>
        <location evidence="3">Nucleus</location>
        <location evidence="3">PML body</location>
    </subcellularLocation>
</comment>
<evidence type="ECO:0000256" key="5">
    <source>
        <dbReference type="ARBA" id="ARBA00022723"/>
    </source>
</evidence>
<evidence type="ECO:0000256" key="11">
    <source>
        <dbReference type="SAM" id="SignalP"/>
    </source>
</evidence>
<dbReference type="Gene3D" id="3.60.10.10">
    <property type="entry name" value="Endonuclease/exonuclease/phosphatase"/>
    <property type="match status" value="1"/>
</dbReference>
<evidence type="ECO:0000256" key="2">
    <source>
        <dbReference type="ARBA" id="ARBA00001946"/>
    </source>
</evidence>
<evidence type="ECO:0000259" key="12">
    <source>
        <dbReference type="Pfam" id="PF03372"/>
    </source>
</evidence>
<evidence type="ECO:0000256" key="6">
    <source>
        <dbReference type="ARBA" id="ARBA00022763"/>
    </source>
</evidence>
<dbReference type="InterPro" id="IPR051547">
    <property type="entry name" value="TDP2-like"/>
</dbReference>
<dbReference type="GO" id="GO:0046872">
    <property type="term" value="F:metal ion binding"/>
    <property type="evidence" value="ECO:0007669"/>
    <property type="project" value="UniProtKB-KW"/>
</dbReference>
<evidence type="ECO:0000256" key="7">
    <source>
        <dbReference type="ARBA" id="ARBA00022801"/>
    </source>
</evidence>
<dbReference type="GO" id="GO:0016787">
    <property type="term" value="F:hydrolase activity"/>
    <property type="evidence" value="ECO:0007669"/>
    <property type="project" value="UniProtKB-KW"/>
</dbReference>
<keyword evidence="11" id="KW-0732">Signal</keyword>